<dbReference type="EMBL" id="MZ054178">
    <property type="protein sequence ID" value="QVQ62238.1"/>
    <property type="molecule type" value="Genomic_DNA"/>
</dbReference>
<dbReference type="EMBL" id="MZ054177">
    <property type="protein sequence ID" value="QVQ61982.1"/>
    <property type="molecule type" value="Genomic_DNA"/>
</dbReference>
<evidence type="ECO:0000313" key="4">
    <source>
        <dbReference type="EMBL" id="QVQ61998.1"/>
    </source>
</evidence>
<evidence type="ECO:0000313" key="8">
    <source>
        <dbReference type="EMBL" id="QVQ62073.1"/>
    </source>
</evidence>
<accession>A0A8E6P3C0</accession>
<evidence type="ECO:0000313" key="5">
    <source>
        <dbReference type="EMBL" id="QVQ62020.1"/>
    </source>
</evidence>
<dbReference type="EMBL" id="MZ054177">
    <property type="protein sequence ID" value="QVQ62036.1"/>
    <property type="molecule type" value="Genomic_DNA"/>
</dbReference>
<sequence>MLRSQRRGRDPPCWLSEKEPLVGKRRVNFQRCWLPVSRIGLHRRGVERVNCGPKLLDLGEKGVYSSYTSIGNIDEICCLRLFAGVCKSRF</sequence>
<geneLocation type="plasmid" evidence="5">
    <name>pAB12-1-tetX4</name>
</geneLocation>
<evidence type="ECO:0000313" key="9">
    <source>
        <dbReference type="EMBL" id="QVQ62211.1"/>
    </source>
</evidence>
<dbReference type="EMBL" id="MZ054177">
    <property type="protein sequence ID" value="QVQ62020.1"/>
    <property type="molecule type" value="Genomic_DNA"/>
</dbReference>
<protein>
    <submittedName>
        <fullName evidence="5">Uncharacterized protein</fullName>
    </submittedName>
</protein>
<evidence type="ECO:0000313" key="10">
    <source>
        <dbReference type="EMBL" id="QVQ62238.1"/>
    </source>
</evidence>
<evidence type="ECO:0000313" key="6">
    <source>
        <dbReference type="EMBL" id="QVQ62036.1"/>
    </source>
</evidence>
<dbReference type="EMBL" id="MZ054178">
    <property type="protein sequence ID" value="QVQ62046.1"/>
    <property type="molecule type" value="Genomic_DNA"/>
</dbReference>
<dbReference type="EMBL" id="MZ054177">
    <property type="protein sequence ID" value="QVQ61944.1"/>
    <property type="molecule type" value="Genomic_DNA"/>
</dbReference>
<dbReference type="EMBL" id="MZ054178">
    <property type="protein sequence ID" value="QVQ62073.1"/>
    <property type="molecule type" value="Genomic_DNA"/>
</dbReference>
<dbReference type="EMBL" id="MZ054177">
    <property type="protein sequence ID" value="QVQ61960.1"/>
    <property type="molecule type" value="Genomic_DNA"/>
</dbReference>
<geneLocation type="plasmid" evidence="7">
    <name>pHN13R-tetX4</name>
</geneLocation>
<dbReference type="AlphaFoldDB" id="A0A8E6P3C0"/>
<reference evidence="5" key="1">
    <citation type="submission" date="2021-04" db="EMBL/GenBank/DDBJ databases">
        <authorList>
            <person name="Li R."/>
            <person name="Li Y."/>
        </authorList>
    </citation>
    <scope>NUCLEOTIDE SEQUENCE</scope>
    <source>
        <plasmid evidence="5">pAB12-1-tetX4</plasmid>
        <plasmid evidence="7">pHN13R-tetX4</plasmid>
    </source>
</reference>
<keyword evidence="5" id="KW-0614">Plasmid</keyword>
<proteinExistence type="predicted"/>
<dbReference type="EMBL" id="MZ054177">
    <property type="protein sequence ID" value="QVQ61998.1"/>
    <property type="molecule type" value="Genomic_DNA"/>
</dbReference>
<evidence type="ECO:0000313" key="2">
    <source>
        <dbReference type="EMBL" id="QVQ61960.1"/>
    </source>
</evidence>
<gene>
    <name evidence="7" type="ORF">FDGFPMFE_00004</name>
    <name evidence="8" type="ORF">FDGFPMFE_00031</name>
    <name evidence="9" type="ORF">FDGFPMFE_00169</name>
    <name evidence="10" type="ORF">FDGFPMFE_00196</name>
    <name evidence="1" type="ORF">LGEFBFME_00116</name>
    <name evidence="2" type="ORF">LGEFBFME_00132</name>
    <name evidence="3" type="ORF">LGEFBFME_00154</name>
    <name evidence="4" type="ORF">LGEFBFME_00170</name>
    <name evidence="5" type="ORF">LGEFBFME_00192</name>
    <name evidence="6" type="ORF">LGEFBFME_00208</name>
</gene>
<organism evidence="5">
    <name type="scientific">Escherichia coli</name>
    <dbReference type="NCBI Taxonomy" id="562"/>
    <lineage>
        <taxon>Bacteria</taxon>
        <taxon>Pseudomonadati</taxon>
        <taxon>Pseudomonadota</taxon>
        <taxon>Gammaproteobacteria</taxon>
        <taxon>Enterobacterales</taxon>
        <taxon>Enterobacteriaceae</taxon>
        <taxon>Escherichia</taxon>
    </lineage>
</organism>
<name>A0A8E6P3C0_ECOLX</name>
<evidence type="ECO:0000313" key="7">
    <source>
        <dbReference type="EMBL" id="QVQ62046.1"/>
    </source>
</evidence>
<dbReference type="EMBL" id="MZ054178">
    <property type="protein sequence ID" value="QVQ62211.1"/>
    <property type="molecule type" value="Genomic_DNA"/>
</dbReference>
<evidence type="ECO:0000313" key="1">
    <source>
        <dbReference type="EMBL" id="QVQ61944.1"/>
    </source>
</evidence>
<evidence type="ECO:0000313" key="3">
    <source>
        <dbReference type="EMBL" id="QVQ61982.1"/>
    </source>
</evidence>